<accession>A0A8D4LJY9</accession>
<evidence type="ECO:0000313" key="1">
    <source>
        <dbReference type="EMBL" id="QDJ15283.1"/>
    </source>
</evidence>
<proteinExistence type="predicted"/>
<keyword evidence="2" id="KW-1185">Reference proteome</keyword>
<name>A0A8D4LJY9_9PAST</name>
<protein>
    <submittedName>
        <fullName evidence="1">Uncharacterized protein</fullName>
    </submittedName>
</protein>
<dbReference type="Proteomes" id="UP000955338">
    <property type="component" value="Chromosome"/>
</dbReference>
<dbReference type="EMBL" id="CP022011">
    <property type="protein sequence ID" value="QDJ15283.1"/>
    <property type="molecule type" value="Genomic_DNA"/>
</dbReference>
<sequence length="195" mass="22189">MKVIKLFCLVLFLGISSVAHAAIDVNFIKSKSKYETATENPWVPIVYMFDRYEADATLEFAAQGFVLPDTGKLVQMKKSAEILLIMPRIDELQKYLPQLAATTQHLYLFIMDDDKAPEPYGDRSWAKFKASGLENKLPKNVKVFRLKNESVTPQDGKNGFEYPTDILHSAVFKHQINPIFTSLTTVWNNYPPLAK</sequence>
<gene>
    <name evidence="1" type="ORF">CEP48_07540</name>
</gene>
<reference evidence="1" key="1">
    <citation type="submission" date="2017-06" db="EMBL/GenBank/DDBJ databases">
        <title>Genome sequencing of pathogenic and non-pathogenic strains within Bisgaard taxon 40.</title>
        <authorList>
            <person name="Ladner J.T."/>
            <person name="Lovett S.P."/>
            <person name="Koroleva G."/>
            <person name="Lorch J.M."/>
        </authorList>
    </citation>
    <scope>NUCLEOTIDE SEQUENCE</scope>
    <source>
        <strain evidence="1">27576-1-I1</strain>
    </source>
</reference>
<organism evidence="1 2">
    <name type="scientific">Mergibacter septicus</name>
    <dbReference type="NCBI Taxonomy" id="221402"/>
    <lineage>
        <taxon>Bacteria</taxon>
        <taxon>Pseudomonadati</taxon>
        <taxon>Pseudomonadota</taxon>
        <taxon>Gammaproteobacteria</taxon>
        <taxon>Pasteurellales</taxon>
        <taxon>Pasteurellaceae</taxon>
        <taxon>Mergibacter</taxon>
    </lineage>
</organism>
<evidence type="ECO:0000313" key="2">
    <source>
        <dbReference type="Proteomes" id="UP000955338"/>
    </source>
</evidence>
<dbReference type="AlphaFoldDB" id="A0A8D4LJY9"/>
<dbReference type="RefSeq" id="WP_261920206.1">
    <property type="nucleotide sequence ID" value="NZ_CP022011.1"/>
</dbReference>